<dbReference type="EMBL" id="VDMD01000001">
    <property type="protein sequence ID" value="TRM69151.1"/>
    <property type="molecule type" value="Genomic_DNA"/>
</dbReference>
<accession>A0A550CWI9</accession>
<evidence type="ECO:0000313" key="3">
    <source>
        <dbReference type="Proteomes" id="UP000320762"/>
    </source>
</evidence>
<gene>
    <name evidence="2" type="ORF">BD626DRAFT_473091</name>
</gene>
<dbReference type="OrthoDB" id="3181072at2759"/>
<proteinExistence type="predicted"/>
<feature type="region of interest" description="Disordered" evidence="1">
    <location>
        <begin position="1"/>
        <end position="41"/>
    </location>
</feature>
<dbReference type="Proteomes" id="UP000320762">
    <property type="component" value="Unassembled WGS sequence"/>
</dbReference>
<sequence length="262" mass="29120">MATSRPGSTIPSSWPQNPRVSNGTAQTPNPIQSPSPMLTGDDMEKAISDAVSAMNIVSAQCTTRSQSGPTMAGVFTEMDAVKDAMVQDDQQKQTAIGGLKKQIYEDLPAQARDELLPGLEEFMRELIAEQVNKTVNASIGEYIAVPLEEQKQVAERMARKIDVELDNSKARLENSRMHPDDTDAFKHVLRKDGSESKMWPYDFRSLFAFEDKDLDELLKDFDLSIGAGKDEKGVKFQEDIKRMKMQAFLAHIGAPVDVLHFV</sequence>
<reference evidence="2 3" key="1">
    <citation type="journal article" date="2019" name="New Phytol.">
        <title>Comparative genomics reveals unique wood-decay strategies and fruiting body development in the Schizophyllaceae.</title>
        <authorList>
            <person name="Almasi E."/>
            <person name="Sahu N."/>
            <person name="Krizsan K."/>
            <person name="Balint B."/>
            <person name="Kovacs G.M."/>
            <person name="Kiss B."/>
            <person name="Cseklye J."/>
            <person name="Drula E."/>
            <person name="Henrissat B."/>
            <person name="Nagy I."/>
            <person name="Chovatia M."/>
            <person name="Adam C."/>
            <person name="LaButti K."/>
            <person name="Lipzen A."/>
            <person name="Riley R."/>
            <person name="Grigoriev I.V."/>
            <person name="Nagy L.G."/>
        </authorList>
    </citation>
    <scope>NUCLEOTIDE SEQUENCE [LARGE SCALE GENOMIC DNA]</scope>
    <source>
        <strain evidence="2 3">NL-1724</strain>
    </source>
</reference>
<evidence type="ECO:0000256" key="1">
    <source>
        <dbReference type="SAM" id="MobiDB-lite"/>
    </source>
</evidence>
<evidence type="ECO:0000313" key="2">
    <source>
        <dbReference type="EMBL" id="TRM69151.1"/>
    </source>
</evidence>
<keyword evidence="3" id="KW-1185">Reference proteome</keyword>
<feature type="compositionally biased region" description="Polar residues" evidence="1">
    <location>
        <begin position="1"/>
        <end position="36"/>
    </location>
</feature>
<dbReference type="AlphaFoldDB" id="A0A550CWI9"/>
<organism evidence="2 3">
    <name type="scientific">Schizophyllum amplum</name>
    <dbReference type="NCBI Taxonomy" id="97359"/>
    <lineage>
        <taxon>Eukaryota</taxon>
        <taxon>Fungi</taxon>
        <taxon>Dikarya</taxon>
        <taxon>Basidiomycota</taxon>
        <taxon>Agaricomycotina</taxon>
        <taxon>Agaricomycetes</taxon>
        <taxon>Agaricomycetidae</taxon>
        <taxon>Agaricales</taxon>
        <taxon>Schizophyllaceae</taxon>
        <taxon>Schizophyllum</taxon>
    </lineage>
</organism>
<name>A0A550CWI9_9AGAR</name>
<comment type="caution">
    <text evidence="2">The sequence shown here is derived from an EMBL/GenBank/DDBJ whole genome shotgun (WGS) entry which is preliminary data.</text>
</comment>
<protein>
    <submittedName>
        <fullName evidence="2">Uncharacterized protein</fullName>
    </submittedName>
</protein>